<dbReference type="EMBL" id="RJUK01000001">
    <property type="protein sequence ID" value="ROQ19438.1"/>
    <property type="molecule type" value="Genomic_DNA"/>
</dbReference>
<dbReference type="AlphaFoldDB" id="A0A3N1NW24"/>
<dbReference type="Proteomes" id="UP000273643">
    <property type="component" value="Unassembled WGS sequence"/>
</dbReference>
<sequence length="76" mass="8550">MDQGTLGAISTVLVTIAFIGICWWAFSPRRKKRFDDAANLPFADEDQNKQASESPDSEEQNEQADHHAGDETDRRN</sequence>
<dbReference type="RefSeq" id="WP_024459476.1">
    <property type="nucleotide sequence ID" value="NZ_JBHYFO010000030.1"/>
</dbReference>
<evidence type="ECO:0000313" key="3">
    <source>
        <dbReference type="EMBL" id="ROQ19438.1"/>
    </source>
</evidence>
<keyword evidence="2" id="KW-0472">Membrane</keyword>
<comment type="caution">
    <text evidence="3">The sequence shown here is derived from an EMBL/GenBank/DDBJ whole genome shotgun (WGS) entry which is preliminary data.</text>
</comment>
<feature type="transmembrane region" description="Helical" evidence="2">
    <location>
        <begin position="6"/>
        <end position="26"/>
    </location>
</feature>
<dbReference type="CDD" id="cd01324">
    <property type="entry name" value="cbb3_Oxidase_CcoQ"/>
    <property type="match status" value="1"/>
</dbReference>
<feature type="compositionally biased region" description="Basic and acidic residues" evidence="1">
    <location>
        <begin position="63"/>
        <end position="76"/>
    </location>
</feature>
<keyword evidence="4" id="KW-1185">Reference proteome</keyword>
<dbReference type="OrthoDB" id="6402501at2"/>
<organism evidence="3 4">
    <name type="scientific">Marinimicrobium koreense</name>
    <dbReference type="NCBI Taxonomy" id="306545"/>
    <lineage>
        <taxon>Bacteria</taxon>
        <taxon>Pseudomonadati</taxon>
        <taxon>Pseudomonadota</taxon>
        <taxon>Gammaproteobacteria</taxon>
        <taxon>Cellvibrionales</taxon>
        <taxon>Cellvibrionaceae</taxon>
        <taxon>Marinimicrobium</taxon>
    </lineage>
</organism>
<evidence type="ECO:0000256" key="1">
    <source>
        <dbReference type="SAM" id="MobiDB-lite"/>
    </source>
</evidence>
<keyword evidence="2" id="KW-1133">Transmembrane helix</keyword>
<accession>A0A3N1NW24</accession>
<dbReference type="Pfam" id="PF05545">
    <property type="entry name" value="FixQ"/>
    <property type="match status" value="1"/>
</dbReference>
<evidence type="ECO:0000256" key="2">
    <source>
        <dbReference type="SAM" id="Phobius"/>
    </source>
</evidence>
<evidence type="ECO:0000313" key="4">
    <source>
        <dbReference type="Proteomes" id="UP000273643"/>
    </source>
</evidence>
<reference evidence="3 4" key="1">
    <citation type="submission" date="2018-11" db="EMBL/GenBank/DDBJ databases">
        <title>Genomic Encyclopedia of Type Strains, Phase IV (KMG-IV): sequencing the most valuable type-strain genomes for metagenomic binning, comparative biology and taxonomic classification.</title>
        <authorList>
            <person name="Goeker M."/>
        </authorList>
    </citation>
    <scope>NUCLEOTIDE SEQUENCE [LARGE SCALE GENOMIC DNA]</scope>
    <source>
        <strain evidence="3 4">DSM 16974</strain>
    </source>
</reference>
<gene>
    <name evidence="3" type="ORF">EDC38_0020</name>
</gene>
<dbReference type="InterPro" id="IPR008621">
    <property type="entry name" value="Cbb3-typ_cyt_oxidase_comp"/>
</dbReference>
<keyword evidence="2" id="KW-0812">Transmembrane</keyword>
<protein>
    <submittedName>
        <fullName evidence="3">Cytochrome c oxidase cbb3-type subunit 4</fullName>
    </submittedName>
</protein>
<feature type="region of interest" description="Disordered" evidence="1">
    <location>
        <begin position="37"/>
        <end position="76"/>
    </location>
</feature>
<name>A0A3N1NW24_9GAMM</name>
<proteinExistence type="predicted"/>